<organism evidence="2">
    <name type="scientific">Sinohyriopsis cumingii</name>
    <name type="common">Triangle sail mussel</name>
    <name type="synonym">Hyriopsis cumingii</name>
    <dbReference type="NCBI Taxonomy" id="165450"/>
    <lineage>
        <taxon>Eukaryota</taxon>
        <taxon>Metazoa</taxon>
        <taxon>Spiralia</taxon>
        <taxon>Lophotrochozoa</taxon>
        <taxon>Mollusca</taxon>
        <taxon>Bivalvia</taxon>
        <taxon>Autobranchia</taxon>
        <taxon>Heteroconchia</taxon>
        <taxon>Palaeoheterodonta</taxon>
        <taxon>Unionida</taxon>
        <taxon>Unionoidea</taxon>
        <taxon>Unionidae</taxon>
        <taxon>Gonideinae</taxon>
        <taxon>Sinohyriopsis</taxon>
    </lineage>
</organism>
<dbReference type="SMR" id="A0A0C4G3G6"/>
<keyword evidence="1" id="KW-0472">Membrane</keyword>
<accession>A0A0C4G3G6</accession>
<proteinExistence type="predicted"/>
<evidence type="ECO:0000313" key="2">
    <source>
        <dbReference type="EMBL" id="AGG19447.1"/>
    </source>
</evidence>
<keyword evidence="1" id="KW-1133">Transmembrane helix</keyword>
<sequence length="164" mass="18088">MTLTIFMITTMTLLSNSVFSNHPLTMSMKVLLLALSLCATLSYTTTWYAYMLFMITVGGMLVMFLYISSLSPNAIFYSKPKPTQVLTQLVPTIFLALMIIPMPGATNTQTQSSPPSNFITFFMEDETVSLLLGLACLLLLSMLMVMSIIPQKGAPMRGANFRAT</sequence>
<keyword evidence="2" id="KW-0496">Mitochondrion</keyword>
<feature type="transmembrane region" description="Helical" evidence="1">
    <location>
        <begin position="89"/>
        <end position="108"/>
    </location>
</feature>
<dbReference type="AlphaFoldDB" id="A0A0C4G3G6"/>
<geneLocation type="mitochondrion" evidence="2"/>
<gene>
    <name evidence="2" type="primary">ND6</name>
</gene>
<keyword evidence="1" id="KW-0812">Transmembrane</keyword>
<reference evidence="2" key="1">
    <citation type="submission" date="2012-11" db="EMBL/GenBank/DDBJ databases">
        <title>The DUI detection of freshwater pearl mussel Hyriopsis cumingii.</title>
        <authorList>
            <person name="Wang G.L."/>
            <person name="Chen L."/>
            <person name="Li J.L."/>
        </authorList>
    </citation>
    <scope>NUCLEOTIDE SEQUENCE</scope>
    <source>
        <tissue evidence="2">Gonad</tissue>
    </source>
</reference>
<protein>
    <submittedName>
        <fullName evidence="2">NADH dehydrogenase subunit 6</fullName>
    </submittedName>
</protein>
<feature type="transmembrane region" description="Helical" evidence="1">
    <location>
        <begin position="128"/>
        <end position="149"/>
    </location>
</feature>
<feature type="transmembrane region" description="Helical" evidence="1">
    <location>
        <begin position="52"/>
        <end position="77"/>
    </location>
</feature>
<dbReference type="EMBL" id="KC150028">
    <property type="protein sequence ID" value="AGG19447.1"/>
    <property type="molecule type" value="Genomic_DNA"/>
</dbReference>
<name>A0A0C4G3G6_SINCU</name>
<evidence type="ECO:0000256" key="1">
    <source>
        <dbReference type="SAM" id="Phobius"/>
    </source>
</evidence>